<dbReference type="RefSeq" id="WP_353893775.1">
    <property type="nucleotide sequence ID" value="NZ_CP159485.1"/>
</dbReference>
<proteinExistence type="predicted"/>
<dbReference type="AlphaFoldDB" id="A0AAU8HV03"/>
<evidence type="ECO:0000256" key="1">
    <source>
        <dbReference type="SAM" id="Phobius"/>
    </source>
</evidence>
<reference evidence="2" key="1">
    <citation type="journal article" date="2018" name="Antonie Van Leeuwenhoek">
        <title>Proteinivorax hydrogeniformans sp. nov., an anaerobic, haloalkaliphilic bacterium fermenting proteinaceous compounds with high hydrogen production.</title>
        <authorList>
            <person name="Boltyanskaya Y."/>
            <person name="Detkova E."/>
            <person name="Pimenov N."/>
            <person name="Kevbrin V."/>
        </authorList>
    </citation>
    <scope>NUCLEOTIDE SEQUENCE</scope>
    <source>
        <strain evidence="2">Z-710</strain>
    </source>
</reference>
<protein>
    <submittedName>
        <fullName evidence="2">DUF2798 domain-containing protein</fullName>
    </submittedName>
</protein>
<keyword evidence="1" id="KW-0472">Membrane</keyword>
<organism evidence="2">
    <name type="scientific">Proteinivorax hydrogeniformans</name>
    <dbReference type="NCBI Taxonomy" id="1826727"/>
    <lineage>
        <taxon>Bacteria</taxon>
        <taxon>Bacillati</taxon>
        <taxon>Bacillota</taxon>
        <taxon>Clostridia</taxon>
        <taxon>Eubacteriales</taxon>
        <taxon>Proteinivoracaceae</taxon>
        <taxon>Proteinivorax</taxon>
    </lineage>
</organism>
<reference evidence="2" key="2">
    <citation type="submission" date="2024-06" db="EMBL/GenBank/DDBJ databases">
        <authorList>
            <person name="Petrova K.O."/>
            <person name="Toshchakov S.V."/>
            <person name="Boltjanskaja Y.V."/>
            <person name="Kevbrin V.V."/>
        </authorList>
    </citation>
    <scope>NUCLEOTIDE SEQUENCE</scope>
    <source>
        <strain evidence="2">Z-710</strain>
    </source>
</reference>
<dbReference type="EMBL" id="CP159485">
    <property type="protein sequence ID" value="XCI29227.1"/>
    <property type="molecule type" value="Genomic_DNA"/>
</dbReference>
<sequence>MKINKKYKNVLFSCIAAIFISVPIALIMVIINYGVEPGFFRAFLRSALVGTAISIPLANIFIPLTEKIVNKLIEE</sequence>
<feature type="transmembrane region" description="Helical" evidence="1">
    <location>
        <begin position="43"/>
        <end position="62"/>
    </location>
</feature>
<dbReference type="InterPro" id="IPR021529">
    <property type="entry name" value="DUF2798"/>
</dbReference>
<name>A0AAU8HV03_9FIRM</name>
<keyword evidence="1" id="KW-0812">Transmembrane</keyword>
<keyword evidence="1" id="KW-1133">Transmembrane helix</keyword>
<gene>
    <name evidence="2" type="ORF">PRVXH_000538</name>
</gene>
<accession>A0AAU8HV03</accession>
<feature type="transmembrane region" description="Helical" evidence="1">
    <location>
        <begin position="12"/>
        <end position="31"/>
    </location>
</feature>
<dbReference type="Pfam" id="PF11391">
    <property type="entry name" value="DUF2798"/>
    <property type="match status" value="1"/>
</dbReference>
<evidence type="ECO:0000313" key="2">
    <source>
        <dbReference type="EMBL" id="XCI29227.1"/>
    </source>
</evidence>